<accession>A0A5B7GM23</accession>
<evidence type="ECO:0000313" key="3">
    <source>
        <dbReference type="Proteomes" id="UP000324222"/>
    </source>
</evidence>
<organism evidence="2 3">
    <name type="scientific">Portunus trituberculatus</name>
    <name type="common">Swimming crab</name>
    <name type="synonym">Neptunus trituberculatus</name>
    <dbReference type="NCBI Taxonomy" id="210409"/>
    <lineage>
        <taxon>Eukaryota</taxon>
        <taxon>Metazoa</taxon>
        <taxon>Ecdysozoa</taxon>
        <taxon>Arthropoda</taxon>
        <taxon>Crustacea</taxon>
        <taxon>Multicrustacea</taxon>
        <taxon>Malacostraca</taxon>
        <taxon>Eumalacostraca</taxon>
        <taxon>Eucarida</taxon>
        <taxon>Decapoda</taxon>
        <taxon>Pleocyemata</taxon>
        <taxon>Brachyura</taxon>
        <taxon>Eubrachyura</taxon>
        <taxon>Portunoidea</taxon>
        <taxon>Portunidae</taxon>
        <taxon>Portuninae</taxon>
        <taxon>Portunus</taxon>
    </lineage>
</organism>
<comment type="caution">
    <text evidence="2">The sequence shown here is derived from an EMBL/GenBank/DDBJ whole genome shotgun (WGS) entry which is preliminary data.</text>
</comment>
<dbReference type="AlphaFoldDB" id="A0A5B7GM23"/>
<dbReference type="EMBL" id="VSRR010015747">
    <property type="protein sequence ID" value="MPC58505.1"/>
    <property type="molecule type" value="Genomic_DNA"/>
</dbReference>
<name>A0A5B7GM23_PORTR</name>
<evidence type="ECO:0000256" key="1">
    <source>
        <dbReference type="SAM" id="MobiDB-lite"/>
    </source>
</evidence>
<keyword evidence="3" id="KW-1185">Reference proteome</keyword>
<feature type="region of interest" description="Disordered" evidence="1">
    <location>
        <begin position="1"/>
        <end position="35"/>
    </location>
</feature>
<reference evidence="2 3" key="1">
    <citation type="submission" date="2019-05" db="EMBL/GenBank/DDBJ databases">
        <title>Another draft genome of Portunus trituberculatus and its Hox gene families provides insights of decapod evolution.</title>
        <authorList>
            <person name="Jeong J.-H."/>
            <person name="Song I."/>
            <person name="Kim S."/>
            <person name="Choi T."/>
            <person name="Kim D."/>
            <person name="Ryu S."/>
            <person name="Kim W."/>
        </authorList>
    </citation>
    <scope>NUCLEOTIDE SEQUENCE [LARGE SCALE GENOMIC DNA]</scope>
    <source>
        <tissue evidence="2">Muscle</tissue>
    </source>
</reference>
<sequence>MEVADFEGAGRGSFKRRLAGGTGTSRVTTSTHHQGCRCNALAGRETLPTTPLHQHNTEGRITLHFTLTSRGRAEFGATPCKDLH</sequence>
<dbReference type="Proteomes" id="UP000324222">
    <property type="component" value="Unassembled WGS sequence"/>
</dbReference>
<protein>
    <submittedName>
        <fullName evidence="2">Uncharacterized protein</fullName>
    </submittedName>
</protein>
<proteinExistence type="predicted"/>
<evidence type="ECO:0000313" key="2">
    <source>
        <dbReference type="EMBL" id="MPC58505.1"/>
    </source>
</evidence>
<gene>
    <name evidence="2" type="ORF">E2C01_052511</name>
</gene>